<gene>
    <name evidence="3" type="ORF">D9613_003339</name>
</gene>
<dbReference type="InterPro" id="IPR010730">
    <property type="entry name" value="HET"/>
</dbReference>
<proteinExistence type="predicted"/>
<comment type="caution">
    <text evidence="3">The sequence shown here is derived from an EMBL/GenBank/DDBJ whole genome shotgun (WGS) entry which is preliminary data.</text>
</comment>
<evidence type="ECO:0000313" key="3">
    <source>
        <dbReference type="EMBL" id="KAF4614424.1"/>
    </source>
</evidence>
<feature type="region of interest" description="Disordered" evidence="1">
    <location>
        <begin position="376"/>
        <end position="395"/>
    </location>
</feature>
<evidence type="ECO:0000259" key="2">
    <source>
        <dbReference type="Pfam" id="PF06985"/>
    </source>
</evidence>
<evidence type="ECO:0000256" key="1">
    <source>
        <dbReference type="SAM" id="MobiDB-lite"/>
    </source>
</evidence>
<feature type="domain" description="Heterokaryon incompatibility" evidence="2">
    <location>
        <begin position="188"/>
        <end position="340"/>
    </location>
</feature>
<dbReference type="AlphaFoldDB" id="A0A8H4QP50"/>
<accession>A0A8H4QP50</accession>
<dbReference type="PANTHER" id="PTHR33112:SF9">
    <property type="entry name" value="HETEROKARYON INCOMPATIBILITY DOMAIN-CONTAINING PROTEIN"/>
    <property type="match status" value="1"/>
</dbReference>
<feature type="compositionally biased region" description="Basic and acidic residues" evidence="1">
    <location>
        <begin position="377"/>
        <end position="390"/>
    </location>
</feature>
<dbReference type="PANTHER" id="PTHR33112">
    <property type="entry name" value="DOMAIN PROTEIN, PUTATIVE-RELATED"/>
    <property type="match status" value="1"/>
</dbReference>
<protein>
    <recommendedName>
        <fullName evidence="2">Heterokaryon incompatibility domain-containing protein</fullName>
    </recommendedName>
</protein>
<sequence length="659" mass="74450">MKPSNICDTCWDGVVQNQFGILSSPVEREYFLGPTIGGYAYKISGKALQSNANQNCRWCAHLVEWRGSCFDLTSDREEEVRVGKGAGVNGESFFSIHVNDSTHWFGYSFTTEDNPAASLIPGRNLYVDIGTEHGLALGQKLMDDCMHNHKECPSPSEQLSVLPTRVIDCSDPENPRLYIAGINERESYVILSYVWGEHILTRLTTSNLDAYKREIPLKEQPQTIQDAILTTHRLGQRYLWIDALCIIQKGDDDDKGRELQRMRSYYKDSYVAIIAASAPKVSAGFLQTRKDELGAESLNLPFVMPNGKSTGLVRLSSRMAMASKYEQEEEPVHDRGWCMQAFFLSPRELIFASHTLQYRCHNGTQNIANASNGHWISSEREPVPSRDLPKTPKTAKEKRRIHQAWKLTIENYSKRQISYSSDKLVAFASLAEEFSLTVQTPYYAGLWGNTLLYDLLWSKESAKRYYKRPTEYRAPSWSWASLDGEINPGNAYFNAKEEEIGAEVKKCETTLKDPNLPFGEVASGTLVLHAKFLTGCVMKPHWGVYHLREDGEPGKQGEWVDPESGKRMEDIGLGKLDSSDDDIQNGVRHVCVVAISRWADINPGTRIVQGLLVEPVKTGPTAEGGKAKYRRIGFFERSDDTEKVDEWFDRLEKVDIEIV</sequence>
<dbReference type="Proteomes" id="UP000521872">
    <property type="component" value="Unassembled WGS sequence"/>
</dbReference>
<reference evidence="3 4" key="1">
    <citation type="submission" date="2019-12" db="EMBL/GenBank/DDBJ databases">
        <authorList>
            <person name="Floudas D."/>
            <person name="Bentzer J."/>
            <person name="Ahren D."/>
            <person name="Johansson T."/>
            <person name="Persson P."/>
            <person name="Tunlid A."/>
        </authorList>
    </citation>
    <scope>NUCLEOTIDE SEQUENCE [LARGE SCALE GENOMIC DNA]</scope>
    <source>
        <strain evidence="3 4">CBS 102.39</strain>
    </source>
</reference>
<dbReference type="EMBL" id="JAACJL010000044">
    <property type="protein sequence ID" value="KAF4614424.1"/>
    <property type="molecule type" value="Genomic_DNA"/>
</dbReference>
<dbReference type="Pfam" id="PF06985">
    <property type="entry name" value="HET"/>
    <property type="match status" value="1"/>
</dbReference>
<name>A0A8H4QP50_9AGAR</name>
<organism evidence="3 4">
    <name type="scientific">Agrocybe pediades</name>
    <dbReference type="NCBI Taxonomy" id="84607"/>
    <lineage>
        <taxon>Eukaryota</taxon>
        <taxon>Fungi</taxon>
        <taxon>Dikarya</taxon>
        <taxon>Basidiomycota</taxon>
        <taxon>Agaricomycotina</taxon>
        <taxon>Agaricomycetes</taxon>
        <taxon>Agaricomycetidae</taxon>
        <taxon>Agaricales</taxon>
        <taxon>Agaricineae</taxon>
        <taxon>Strophariaceae</taxon>
        <taxon>Agrocybe</taxon>
    </lineage>
</organism>
<evidence type="ECO:0000313" key="4">
    <source>
        <dbReference type="Proteomes" id="UP000521872"/>
    </source>
</evidence>
<keyword evidence="4" id="KW-1185">Reference proteome</keyword>